<sequence length="500" mass="54505">MIDETNEAECGSDLVGKFNIGEVDEHHRETQLFPLSPAQGVIGVKGDDTTVTPKVYTNTEQKIDDVEPKIEVTLGRENDVTSEPKADILLEPKTDANAESIVDAGAIDNIRENNNDSNNNNSENNNVHCTALNHNGSGDGSSNISSHCREQQTLQQVNMAILVDGTHPISAKARLTSQHSTIRLTLLERNLSEKIILVENMQQLMDFLNPLGQGALLKACVIACGILKSNRDLSEQLKEEFGGGLDIVSASHLPHGSGLGTSSILASAICAVVWTATGRLYDRSCLLHVVLAVEQLLTTGGGWQDQVGGLIGGLKRGFTKPGLPFRIRWEPLPIEETFQELIERHFVLIYTGKVRLARNILDVVLSRWHSNCPTMHDAFRRLHTGSMQMQGAVKMRDLGTMARLLSDYWQLKKKLAEGSEPPEVGQVIRAIEPLCLGYSLLGAGGGGFLVAITASPDAHLAIMHELTAKRQNQLGGVSVHRVTMDTRGILVYRDSASVRI</sequence>
<evidence type="ECO:0000313" key="8">
    <source>
        <dbReference type="EnsemblMetazoa" id="XP_022658413"/>
    </source>
</evidence>
<dbReference type="SUPFAM" id="SSF54211">
    <property type="entry name" value="Ribosomal protein S5 domain 2-like"/>
    <property type="match status" value="1"/>
</dbReference>
<evidence type="ECO:0000313" key="9">
    <source>
        <dbReference type="Proteomes" id="UP000594260"/>
    </source>
</evidence>
<keyword evidence="2" id="KW-0547">Nucleotide-binding</keyword>
<dbReference type="GO" id="GO:0042352">
    <property type="term" value="P:GDP-L-fucose salvage"/>
    <property type="evidence" value="ECO:0007669"/>
    <property type="project" value="TreeGrafter"/>
</dbReference>
<evidence type="ECO:0000259" key="7">
    <source>
        <dbReference type="Pfam" id="PF08544"/>
    </source>
</evidence>
<dbReference type="InterPro" id="IPR020568">
    <property type="entry name" value="Ribosomal_Su5_D2-typ_SF"/>
</dbReference>
<evidence type="ECO:0000256" key="4">
    <source>
        <dbReference type="ARBA" id="ARBA00022840"/>
    </source>
</evidence>
<evidence type="ECO:0008006" key="10">
    <source>
        <dbReference type="Google" id="ProtNLM"/>
    </source>
</evidence>
<dbReference type="GO" id="GO:0005524">
    <property type="term" value="F:ATP binding"/>
    <property type="evidence" value="ECO:0007669"/>
    <property type="project" value="UniProtKB-KW"/>
</dbReference>
<feature type="domain" description="GHMP kinase N-terminal" evidence="6">
    <location>
        <begin position="235"/>
        <end position="313"/>
    </location>
</feature>
<evidence type="ECO:0000256" key="3">
    <source>
        <dbReference type="ARBA" id="ARBA00022777"/>
    </source>
</evidence>
<dbReference type="PANTHER" id="PTHR32463:SF0">
    <property type="entry name" value="L-FUCOSE KINASE"/>
    <property type="match status" value="1"/>
</dbReference>
<proteinExistence type="inferred from homology"/>
<name>A0A7M7MFQ0_VARDE</name>
<dbReference type="InterPro" id="IPR006204">
    <property type="entry name" value="GHMP_kinase_N_dom"/>
</dbReference>
<dbReference type="InterPro" id="IPR013750">
    <property type="entry name" value="GHMP_kinase_C_dom"/>
</dbReference>
<keyword evidence="4" id="KW-0067">ATP-binding</keyword>
<evidence type="ECO:0000256" key="2">
    <source>
        <dbReference type="ARBA" id="ARBA00022741"/>
    </source>
</evidence>
<dbReference type="EnsemblMetazoa" id="XM_022802678">
    <property type="protein sequence ID" value="XP_022658413"/>
    <property type="gene ID" value="LOC111249168"/>
</dbReference>
<dbReference type="SUPFAM" id="SSF55060">
    <property type="entry name" value="GHMP Kinase, C-terminal domain"/>
    <property type="match status" value="1"/>
</dbReference>
<dbReference type="InterPro" id="IPR036554">
    <property type="entry name" value="GHMP_kinase_C_sf"/>
</dbReference>
<keyword evidence="3" id="KW-0418">Kinase</keyword>
<comment type="similarity">
    <text evidence="5">Belongs to the GHMP kinase family.</text>
</comment>
<dbReference type="Gene3D" id="3.30.230.120">
    <property type="match status" value="1"/>
</dbReference>
<reference evidence="8" key="1">
    <citation type="submission" date="2021-01" db="UniProtKB">
        <authorList>
            <consortium name="EnsemblMetazoa"/>
        </authorList>
    </citation>
    <scope>IDENTIFICATION</scope>
</reference>
<dbReference type="Proteomes" id="UP000594260">
    <property type="component" value="Unplaced"/>
</dbReference>
<keyword evidence="9" id="KW-1185">Reference proteome</keyword>
<dbReference type="PANTHER" id="PTHR32463">
    <property type="entry name" value="L-FUCOSE KINASE"/>
    <property type="match status" value="1"/>
</dbReference>
<keyword evidence="1" id="KW-0808">Transferase</keyword>
<dbReference type="GeneID" id="111249168"/>
<dbReference type="InterPro" id="IPR052203">
    <property type="entry name" value="GHMP_Kinase-Related"/>
</dbReference>
<organism evidence="8 9">
    <name type="scientific">Varroa destructor</name>
    <name type="common">Honeybee mite</name>
    <dbReference type="NCBI Taxonomy" id="109461"/>
    <lineage>
        <taxon>Eukaryota</taxon>
        <taxon>Metazoa</taxon>
        <taxon>Ecdysozoa</taxon>
        <taxon>Arthropoda</taxon>
        <taxon>Chelicerata</taxon>
        <taxon>Arachnida</taxon>
        <taxon>Acari</taxon>
        <taxon>Parasitiformes</taxon>
        <taxon>Mesostigmata</taxon>
        <taxon>Gamasina</taxon>
        <taxon>Dermanyssoidea</taxon>
        <taxon>Varroidae</taxon>
        <taxon>Varroa</taxon>
    </lineage>
</organism>
<dbReference type="Pfam" id="PF08544">
    <property type="entry name" value="GHMP_kinases_C"/>
    <property type="match status" value="1"/>
</dbReference>
<dbReference type="GO" id="GO:0050201">
    <property type="term" value="F:fucokinase activity"/>
    <property type="evidence" value="ECO:0007669"/>
    <property type="project" value="TreeGrafter"/>
</dbReference>
<accession>A0A7M7MFQ0</accession>
<evidence type="ECO:0000256" key="5">
    <source>
        <dbReference type="ARBA" id="ARBA00038121"/>
    </source>
</evidence>
<evidence type="ECO:0000256" key="1">
    <source>
        <dbReference type="ARBA" id="ARBA00022679"/>
    </source>
</evidence>
<evidence type="ECO:0000259" key="6">
    <source>
        <dbReference type="Pfam" id="PF00288"/>
    </source>
</evidence>
<feature type="domain" description="GHMP kinase C-terminal" evidence="7">
    <location>
        <begin position="393"/>
        <end position="466"/>
    </location>
</feature>
<dbReference type="RefSeq" id="XP_022658413.1">
    <property type="nucleotide sequence ID" value="XM_022802678.1"/>
</dbReference>
<dbReference type="AlphaFoldDB" id="A0A7M7MFQ0"/>
<dbReference type="Pfam" id="PF00288">
    <property type="entry name" value="GHMP_kinases_N"/>
    <property type="match status" value="1"/>
</dbReference>
<dbReference type="PRINTS" id="PR00960">
    <property type="entry name" value="LMBPPROTEIN"/>
</dbReference>
<dbReference type="InterPro" id="IPR001174">
    <property type="entry name" value="HddA/FKP"/>
</dbReference>
<protein>
    <recommendedName>
        <fullName evidence="10">L-fucose kinase</fullName>
    </recommendedName>
</protein>